<dbReference type="Proteomes" id="UP001218021">
    <property type="component" value="Unassembled WGS sequence"/>
</dbReference>
<keyword evidence="2" id="KW-0067">ATP-binding</keyword>
<dbReference type="InterPro" id="IPR006935">
    <property type="entry name" value="Helicase/UvrB_N"/>
</dbReference>
<dbReference type="GO" id="GO:0005829">
    <property type="term" value="C:cytosol"/>
    <property type="evidence" value="ECO:0007669"/>
    <property type="project" value="TreeGrafter"/>
</dbReference>
<proteinExistence type="predicted"/>
<keyword evidence="2" id="KW-0347">Helicase</keyword>
<organism evidence="2 3">
    <name type="scientific">Limosilactobacillus mucosae</name>
    <name type="common">Lactobacillus mucosae</name>
    <dbReference type="NCBI Taxonomy" id="97478"/>
    <lineage>
        <taxon>Bacteria</taxon>
        <taxon>Bacillati</taxon>
        <taxon>Bacillota</taxon>
        <taxon>Bacilli</taxon>
        <taxon>Lactobacillales</taxon>
        <taxon>Lactobacillaceae</taxon>
        <taxon>Limosilactobacillus</taxon>
    </lineage>
</organism>
<dbReference type="InterPro" id="IPR050742">
    <property type="entry name" value="Helicase_Restrict-Modif_Enz"/>
</dbReference>
<dbReference type="GO" id="GO:0005524">
    <property type="term" value="F:ATP binding"/>
    <property type="evidence" value="ECO:0007669"/>
    <property type="project" value="InterPro"/>
</dbReference>
<dbReference type="RefSeq" id="WP_272207392.1">
    <property type="nucleotide sequence ID" value="NZ_JAQONC010000001.1"/>
</dbReference>
<protein>
    <submittedName>
        <fullName evidence="2">DEAD/DEAH box helicase family protein</fullName>
    </submittedName>
</protein>
<comment type="caution">
    <text evidence="2">The sequence shown here is derived from an EMBL/GenBank/DDBJ whole genome shotgun (WGS) entry which is preliminary data.</text>
</comment>
<dbReference type="GO" id="GO:0003677">
    <property type="term" value="F:DNA binding"/>
    <property type="evidence" value="ECO:0007669"/>
    <property type="project" value="InterPro"/>
</dbReference>
<dbReference type="PROSITE" id="PS51192">
    <property type="entry name" value="HELICASE_ATP_BIND_1"/>
    <property type="match status" value="1"/>
</dbReference>
<evidence type="ECO:0000313" key="3">
    <source>
        <dbReference type="Proteomes" id="UP001218021"/>
    </source>
</evidence>
<reference evidence="2" key="1">
    <citation type="submission" date="2023-01" db="EMBL/GenBank/DDBJ databases">
        <title>Genome analysis of 13 Lactobacillus isolated from gut of wild boar.</title>
        <authorList>
            <person name="Papp P."/>
            <person name="Libisch B."/>
            <person name="Nagy T."/>
            <person name="Olasz F."/>
        </authorList>
    </citation>
    <scope>NUCLEOTIDE SEQUENCE</scope>
    <source>
        <strain evidence="2">F108</strain>
    </source>
</reference>
<dbReference type="Pfam" id="PF04851">
    <property type="entry name" value="ResIII"/>
    <property type="match status" value="1"/>
</dbReference>
<evidence type="ECO:0000259" key="1">
    <source>
        <dbReference type="PROSITE" id="PS51192"/>
    </source>
</evidence>
<dbReference type="InterPro" id="IPR027417">
    <property type="entry name" value="P-loop_NTPase"/>
</dbReference>
<gene>
    <name evidence="2" type="ORF">PO158_09135</name>
</gene>
<dbReference type="InterPro" id="IPR014001">
    <property type="entry name" value="Helicase_ATP-bd"/>
</dbReference>
<dbReference type="EMBL" id="JAQOND010000032">
    <property type="protein sequence ID" value="MDC2828442.1"/>
    <property type="molecule type" value="Genomic_DNA"/>
</dbReference>
<accession>A0AAJ1HPX9</accession>
<dbReference type="AlphaFoldDB" id="A0AAJ1HPX9"/>
<dbReference type="SUPFAM" id="SSF52540">
    <property type="entry name" value="P-loop containing nucleoside triphosphate hydrolases"/>
    <property type="match status" value="1"/>
</dbReference>
<dbReference type="PANTHER" id="PTHR47396">
    <property type="entry name" value="TYPE I RESTRICTION ENZYME ECOKI R PROTEIN"/>
    <property type="match status" value="1"/>
</dbReference>
<evidence type="ECO:0000313" key="2">
    <source>
        <dbReference type="EMBL" id="MDC2828442.1"/>
    </source>
</evidence>
<dbReference type="Gene3D" id="3.40.50.300">
    <property type="entry name" value="P-loop containing nucleotide triphosphate hydrolases"/>
    <property type="match status" value="1"/>
</dbReference>
<keyword evidence="2" id="KW-0547">Nucleotide-binding</keyword>
<dbReference type="PANTHER" id="PTHR47396:SF1">
    <property type="entry name" value="ATP-DEPENDENT HELICASE IRC3-RELATED"/>
    <property type="match status" value="1"/>
</dbReference>
<name>A0AAJ1HPX9_LIMMU</name>
<dbReference type="SMART" id="SM00487">
    <property type="entry name" value="DEXDc"/>
    <property type="match status" value="1"/>
</dbReference>
<feature type="domain" description="Helicase ATP-binding" evidence="1">
    <location>
        <begin position="69"/>
        <end position="260"/>
    </location>
</feature>
<dbReference type="GO" id="GO:0004386">
    <property type="term" value="F:helicase activity"/>
    <property type="evidence" value="ECO:0007669"/>
    <property type="project" value="UniProtKB-KW"/>
</dbReference>
<keyword evidence="2" id="KW-0378">Hydrolase</keyword>
<sequence>MAKKKAVERVFPLIEKSREKRSKNLFSDQKNDDVYNFIVPDYVRDNLKHQLRSYQAEALFNLNWTQLDNQADTLYNQLLFNMATGSGKTDLMAAIMLYMYGEFNYQEFLFVANSNAVVSKTKENFLNEGSIKYLLRGPITINGERILIKGVNRFPLYPEKGTIYIRLTTIQTLANELGSYRENGLTYEDLAKRKLVILADEAHHYNVSTKKEKADEASWELVLDKVRESNTDNRQFEFTATIDVDKDAVYEKYKNKIIYKYELNRFMNDGYSKRVRRLESNQNDTEKMMNAVLLSQFRKRIAKENGIEDFKPVILFKSNKIKDSLQARDTFLEMMKNLTAADLESFIKERMIETKSETLSKTYEYWNAQDYAQTVAELKRDFQALTTINVNDKGKSNILDDAADFQNLNTLENPNNPLRTIFAVAKLTEGWDVLNLYDIVRLGEKVSSVNETNQEAQLIGRGARYYPFVYHGKPSYTRRFDSDQRGKLSLLETLFYHTINNPLYLERLHKSLNTMNLLSESDDRNDYTIYTARVKPEFKRTVFYRKGNLYQNELEPVPDEDYKSIGKYGIDGSEIRIDMNSSTKEANLNDEASRPTETDERTAAFFRLESDQRLIKKAIARDSFFRFATLKQYIPTLESMDQFLHNSNWLGNLRVIAVVAHNAPTLTIEQRCNAVQRALARIKKRLITNYKKKRGTSKFTPIPVQDVIVDYQKRVANNSTGKQGTLITPHDMSSEKWYAYDCAINDQLEQSLISMIKSFINDTNLKDKYKKVYLLRIEETLGKLKLYEYESKVETHYQAYMPDFILCLGEREGAVSYQIFIEPKGPQLVEHDKWKEEFLENLDPDKITIMGEDPNVKLLGVKFYTNDHDNHHDIYHTEKELKEKLNVHEIAHQIEFKI</sequence>
<dbReference type="CDD" id="cd18785">
    <property type="entry name" value="SF2_C"/>
    <property type="match status" value="1"/>
</dbReference>
<dbReference type="GO" id="GO:0016787">
    <property type="term" value="F:hydrolase activity"/>
    <property type="evidence" value="ECO:0007669"/>
    <property type="project" value="InterPro"/>
</dbReference>